<evidence type="ECO:0000313" key="11">
    <source>
        <dbReference type="EMBL" id="MST33509.1"/>
    </source>
</evidence>
<evidence type="ECO:0000256" key="2">
    <source>
        <dbReference type="ARBA" id="ARBA00022448"/>
    </source>
</evidence>
<evidence type="ECO:0000259" key="10">
    <source>
        <dbReference type="PROSITE" id="PS50850"/>
    </source>
</evidence>
<evidence type="ECO:0000256" key="1">
    <source>
        <dbReference type="ARBA" id="ARBA00004651"/>
    </source>
</evidence>
<keyword evidence="5 9" id="KW-1133">Transmembrane helix</keyword>
<keyword evidence="12" id="KW-1185">Reference proteome</keyword>
<evidence type="ECO:0000256" key="5">
    <source>
        <dbReference type="ARBA" id="ARBA00022989"/>
    </source>
</evidence>
<dbReference type="PROSITE" id="PS50850">
    <property type="entry name" value="MFS"/>
    <property type="match status" value="1"/>
</dbReference>
<name>A0ABW9QUH3_9ACTN</name>
<dbReference type="InterPro" id="IPR011701">
    <property type="entry name" value="MFS"/>
</dbReference>
<keyword evidence="6 9" id="KW-0472">Membrane</keyword>
<evidence type="ECO:0000256" key="4">
    <source>
        <dbReference type="ARBA" id="ARBA00022692"/>
    </source>
</evidence>
<dbReference type="InterPro" id="IPR020846">
    <property type="entry name" value="MFS_dom"/>
</dbReference>
<evidence type="ECO:0000256" key="3">
    <source>
        <dbReference type="ARBA" id="ARBA00022475"/>
    </source>
</evidence>
<dbReference type="Proteomes" id="UP000437736">
    <property type="component" value="Unassembled WGS sequence"/>
</dbReference>
<organism evidence="11 12">
    <name type="scientific">Acidiferrimicrobium australe</name>
    <dbReference type="NCBI Taxonomy" id="2664430"/>
    <lineage>
        <taxon>Bacteria</taxon>
        <taxon>Bacillati</taxon>
        <taxon>Actinomycetota</taxon>
        <taxon>Acidimicrobiia</taxon>
        <taxon>Acidimicrobiales</taxon>
        <taxon>Acidimicrobiaceae</taxon>
        <taxon>Acidiferrimicrobium</taxon>
    </lineage>
</organism>
<gene>
    <name evidence="11" type="ORF">GHK86_12360</name>
</gene>
<keyword evidence="3" id="KW-1003">Cell membrane</keyword>
<evidence type="ECO:0000256" key="6">
    <source>
        <dbReference type="ARBA" id="ARBA00023136"/>
    </source>
</evidence>
<evidence type="ECO:0000313" key="12">
    <source>
        <dbReference type="Proteomes" id="UP000437736"/>
    </source>
</evidence>
<evidence type="ECO:0000256" key="8">
    <source>
        <dbReference type="ARBA" id="ARBA00040914"/>
    </source>
</evidence>
<feature type="transmembrane region" description="Helical" evidence="9">
    <location>
        <begin position="57"/>
        <end position="74"/>
    </location>
</feature>
<comment type="subcellular location">
    <subcellularLocation>
        <location evidence="1">Cell membrane</location>
        <topology evidence="1">Multi-pass membrane protein</topology>
    </subcellularLocation>
</comment>
<dbReference type="SUPFAM" id="SSF103473">
    <property type="entry name" value="MFS general substrate transporter"/>
    <property type="match status" value="1"/>
</dbReference>
<protein>
    <recommendedName>
        <fullName evidence="8">Multidrug efflux pump Tap</fullName>
    </recommendedName>
</protein>
<dbReference type="Gene3D" id="1.20.1250.20">
    <property type="entry name" value="MFS general substrate transporter like domains"/>
    <property type="match status" value="1"/>
</dbReference>
<dbReference type="PANTHER" id="PTHR23513:SF9">
    <property type="entry name" value="ENTEROBACTIN EXPORTER ENTS"/>
    <property type="match status" value="1"/>
</dbReference>
<proteinExistence type="inferred from homology"/>
<sequence length="215" mass="21142">TAGRGMRAAVEGFRFIHQQRPVLGAIVADMSAAFLAMPIALFPAINAARFGGDPTTLGLMTTAVATGGILGASLSGPASRLRRRGLGILAAGTVWGLGIVAFGFADSFWLAALSLLVAGAGDSTAVVLRTAVVQELTPDELRGRVSAAEFAAGAGVAQLGNLRAGALASLTSPGVAAVSGGLSAVAGAVLIGTLVPALVTLDRSPTAAAANRPSG</sequence>
<evidence type="ECO:0000256" key="9">
    <source>
        <dbReference type="SAM" id="Phobius"/>
    </source>
</evidence>
<comment type="similarity">
    <text evidence="7">Belongs to the major facilitator superfamily. Drug:H(+) antiporter-3 (DHA3) (TC 2.A.1.21) family.</text>
</comment>
<dbReference type="EMBL" id="WJHE01000619">
    <property type="protein sequence ID" value="MST33509.1"/>
    <property type="molecule type" value="Genomic_DNA"/>
</dbReference>
<dbReference type="PANTHER" id="PTHR23513">
    <property type="entry name" value="INTEGRAL MEMBRANE EFFLUX PROTEIN-RELATED"/>
    <property type="match status" value="1"/>
</dbReference>
<keyword evidence="4 9" id="KW-0812">Transmembrane</keyword>
<comment type="caution">
    <text evidence="11">The sequence shown here is derived from an EMBL/GenBank/DDBJ whole genome shotgun (WGS) entry which is preliminary data.</text>
</comment>
<reference evidence="11 12" key="1">
    <citation type="submission" date="2019-11" db="EMBL/GenBank/DDBJ databases">
        <title>Acidiferrimicrobium australis gen. nov., sp. nov., an acidophilic and obligately heterotrophic, member of the Actinobacteria that catalyses dissimilatory oxido- reduction of iron isolated from metal-rich acidic water in Chile.</title>
        <authorList>
            <person name="Gonzalez D."/>
            <person name="Huber K."/>
            <person name="Hedrich S."/>
            <person name="Rojas-Villalobos C."/>
            <person name="Quatrini R."/>
            <person name="Dinamarca M.A."/>
            <person name="Schwarz A."/>
            <person name="Canales C."/>
            <person name="Nancucheo I."/>
        </authorList>
    </citation>
    <scope>NUCLEOTIDE SEQUENCE [LARGE SCALE GENOMIC DNA]</scope>
    <source>
        <strain evidence="11 12">USS-CCA1</strain>
    </source>
</reference>
<keyword evidence="2" id="KW-0813">Transport</keyword>
<dbReference type="Pfam" id="PF07690">
    <property type="entry name" value="MFS_1"/>
    <property type="match status" value="1"/>
</dbReference>
<feature type="transmembrane region" description="Helical" evidence="9">
    <location>
        <begin position="86"/>
        <end position="105"/>
    </location>
</feature>
<dbReference type="InterPro" id="IPR036259">
    <property type="entry name" value="MFS_trans_sf"/>
</dbReference>
<accession>A0ABW9QUH3</accession>
<evidence type="ECO:0000256" key="7">
    <source>
        <dbReference type="ARBA" id="ARBA00038075"/>
    </source>
</evidence>
<feature type="non-terminal residue" evidence="11">
    <location>
        <position position="1"/>
    </location>
</feature>
<feature type="transmembrane region" description="Helical" evidence="9">
    <location>
        <begin position="21"/>
        <end position="45"/>
    </location>
</feature>
<feature type="domain" description="Major facilitator superfamily (MFS) profile" evidence="10">
    <location>
        <begin position="21"/>
        <end position="215"/>
    </location>
</feature>